<dbReference type="AlphaFoldDB" id="A0A9Y1BK41"/>
<organism evidence="2">
    <name type="scientific">Candidatus Heimdallarchaeum aukensis</name>
    <dbReference type="NCBI Taxonomy" id="2876573"/>
    <lineage>
        <taxon>Archaea</taxon>
        <taxon>Promethearchaeati</taxon>
        <taxon>Candidatus Heimdallarchaeota</taxon>
        <taxon>Candidatus Heimdallarchaeia (ex Rinke et al. 2021) (nom. nud.)</taxon>
        <taxon>Candidatus Heimdallarchaeales</taxon>
        <taxon>Candidatus Heimdallarchaeaceae</taxon>
        <taxon>Candidatus Heimdallarchaeum</taxon>
    </lineage>
</organism>
<accession>A0A9Y1BK41</accession>
<dbReference type="Proteomes" id="UP001201020">
    <property type="component" value="Chromosome"/>
</dbReference>
<feature type="domain" description="Radical SAM core" evidence="1">
    <location>
        <begin position="219"/>
        <end position="449"/>
    </location>
</feature>
<name>A0A9Y1BK41_9ARCH</name>
<dbReference type="SMART" id="SM00729">
    <property type="entry name" value="Elp3"/>
    <property type="match status" value="1"/>
</dbReference>
<dbReference type="SUPFAM" id="SSF102114">
    <property type="entry name" value="Radical SAM enzymes"/>
    <property type="match status" value="1"/>
</dbReference>
<gene>
    <name evidence="2" type="ORF">K9W45_07595</name>
</gene>
<evidence type="ECO:0000259" key="1">
    <source>
        <dbReference type="PROSITE" id="PS51918"/>
    </source>
</evidence>
<proteinExistence type="predicted"/>
<dbReference type="InterPro" id="IPR058240">
    <property type="entry name" value="rSAM_sf"/>
</dbReference>
<dbReference type="Pfam" id="PF19864">
    <property type="entry name" value="Radical_SAM_N2"/>
    <property type="match status" value="1"/>
</dbReference>
<dbReference type="Pfam" id="PF04055">
    <property type="entry name" value="Radical_SAM"/>
    <property type="match status" value="1"/>
</dbReference>
<dbReference type="InterPro" id="IPR006638">
    <property type="entry name" value="Elp3/MiaA/NifB-like_rSAM"/>
</dbReference>
<dbReference type="InterPro" id="IPR007197">
    <property type="entry name" value="rSAM"/>
</dbReference>
<dbReference type="GO" id="GO:0003824">
    <property type="term" value="F:catalytic activity"/>
    <property type="evidence" value="ECO:0007669"/>
    <property type="project" value="InterPro"/>
</dbReference>
<protein>
    <submittedName>
        <fullName evidence="2">B12-binding domain-containing radical SAM protein</fullName>
    </submittedName>
</protein>
<dbReference type="PROSITE" id="PS51918">
    <property type="entry name" value="RADICAL_SAM"/>
    <property type="match status" value="1"/>
</dbReference>
<sequence length="536" mass="62572">MLVREQNAIKKEWNEEKIKIGLVYPQTYRVAMTSLAIQLLYFLFNSWDNFICERIFKPLNPTQNPYSLESQKNMKDFDIIAISCQFEFDYIYAIEMLQKAGIEPDVRKRKESDPLIMIGGPSVTVNPFPILFVPDIFFLGDFEPVERLFRNALSEKSKRLRIESLLDIPGVIGYNHSYDKNGKWIGQKARSVKIKDFSNTFYPIKQIIPENVQGTKNEPVFGKAYYLETDRGCNQRCNFCMVGHCRFPRVGRTLEQLTEIIDLASEQNDFDKVIIYGSAVAQSGNLDKLLEHIVNLGYEVSCSSFRADYITEELLTILKNGGQRTLTLAPETGDEELRLDINKIMYDEDIFNAVDIAWKTGFRQLKLYMIYGFPFEDEIVEQRNIDFVKNIRKKYFPTGKISVSINQFISKANTPFQFAPMLTIKDSKMKQQKYKKEIYQIKNTTPGFYEPEWAAIQKILSLRDQTYFPFLLEIAQLKNTIGNWKRLLKKNNNSFDKELLWHPEIKDELPWDNITHNLSKKTVVAAYLKYRDKRAK</sequence>
<reference evidence="2" key="1">
    <citation type="journal article" date="2022" name="Nat. Microbiol.">
        <title>Unique mobile elements and scalable gene flow at the prokaryote-eukaryote boundary revealed by circularized Asgard archaea genomes.</title>
        <authorList>
            <person name="Wu F."/>
            <person name="Speth D.R."/>
            <person name="Philosof A."/>
            <person name="Cremiere A."/>
            <person name="Narayanan A."/>
            <person name="Barco R.A."/>
            <person name="Connon S.A."/>
            <person name="Amend J.P."/>
            <person name="Antoshechkin I.A."/>
            <person name="Orphan V.J."/>
        </authorList>
    </citation>
    <scope>NUCLEOTIDE SEQUENCE</scope>
    <source>
        <strain evidence="2">PM71</strain>
    </source>
</reference>
<evidence type="ECO:0000313" key="2">
    <source>
        <dbReference type="EMBL" id="UJG39724.1"/>
    </source>
</evidence>
<dbReference type="PANTHER" id="PTHR42731">
    <property type="entry name" value="SLL1084 PROTEIN"/>
    <property type="match status" value="1"/>
</dbReference>
<dbReference type="GO" id="GO:0051536">
    <property type="term" value="F:iron-sulfur cluster binding"/>
    <property type="evidence" value="ECO:0007669"/>
    <property type="project" value="InterPro"/>
</dbReference>
<dbReference type="PANTHER" id="PTHR42731:SF1">
    <property type="entry name" value="RADICAL SAM DOMAIN PROTEIN"/>
    <property type="match status" value="1"/>
</dbReference>
<dbReference type="SFLD" id="SFLDS00029">
    <property type="entry name" value="Radical_SAM"/>
    <property type="match status" value="1"/>
</dbReference>
<dbReference type="CDD" id="cd01335">
    <property type="entry name" value="Radical_SAM"/>
    <property type="match status" value="1"/>
</dbReference>
<dbReference type="InterPro" id="IPR023404">
    <property type="entry name" value="rSAM_horseshoe"/>
</dbReference>
<dbReference type="InterPro" id="IPR045784">
    <property type="entry name" value="Radical_SAM_N2"/>
</dbReference>
<dbReference type="SFLD" id="SFLDG01082">
    <property type="entry name" value="B12-binding_domain_containing"/>
    <property type="match status" value="1"/>
</dbReference>
<dbReference type="Gene3D" id="3.80.30.20">
    <property type="entry name" value="tm_1862 like domain"/>
    <property type="match status" value="1"/>
</dbReference>
<dbReference type="EMBL" id="CP084166">
    <property type="protein sequence ID" value="UJG39724.1"/>
    <property type="molecule type" value="Genomic_DNA"/>
</dbReference>